<protein>
    <submittedName>
        <fullName evidence="2">Uncharacterized protein</fullName>
    </submittedName>
</protein>
<dbReference type="OrthoDB" id="1151358at2"/>
<name>A0A1I6P1T0_9FLAO</name>
<evidence type="ECO:0000313" key="3">
    <source>
        <dbReference type="Proteomes" id="UP000183209"/>
    </source>
</evidence>
<evidence type="ECO:0000313" key="2">
    <source>
        <dbReference type="EMBL" id="SFS34038.1"/>
    </source>
</evidence>
<accession>A0A1I6P1T0</accession>
<reference evidence="2 3" key="1">
    <citation type="submission" date="2016-10" db="EMBL/GenBank/DDBJ databases">
        <authorList>
            <person name="de Groot N.N."/>
        </authorList>
    </citation>
    <scope>NUCLEOTIDE SEQUENCE [LARGE SCALE GENOMIC DNA]</scope>
    <source>
        <strain evidence="2 3">CGMCC 1.6114</strain>
    </source>
</reference>
<keyword evidence="1" id="KW-0812">Transmembrane</keyword>
<dbReference type="Proteomes" id="UP000183209">
    <property type="component" value="Unassembled WGS sequence"/>
</dbReference>
<proteinExistence type="predicted"/>
<dbReference type="EMBL" id="FPAG01000001">
    <property type="protein sequence ID" value="SFS34038.1"/>
    <property type="molecule type" value="Genomic_DNA"/>
</dbReference>
<dbReference type="RefSeq" id="WP_038268913.1">
    <property type="nucleotide sequence ID" value="NZ_FPAG01000001.1"/>
</dbReference>
<evidence type="ECO:0000256" key="1">
    <source>
        <dbReference type="SAM" id="Phobius"/>
    </source>
</evidence>
<keyword evidence="1" id="KW-0472">Membrane</keyword>
<feature type="transmembrane region" description="Helical" evidence="1">
    <location>
        <begin position="119"/>
        <end position="136"/>
    </location>
</feature>
<feature type="transmembrane region" description="Helical" evidence="1">
    <location>
        <begin position="92"/>
        <end position="113"/>
    </location>
</feature>
<gene>
    <name evidence="2" type="ORF">SAMN04487906_0066</name>
</gene>
<keyword evidence="1" id="KW-1133">Transmembrane helix</keyword>
<feature type="transmembrane region" description="Helical" evidence="1">
    <location>
        <begin position="12"/>
        <end position="37"/>
    </location>
</feature>
<organism evidence="2 3">
    <name type="scientific">Zhouia amylolytica</name>
    <dbReference type="NCBI Taxonomy" id="376730"/>
    <lineage>
        <taxon>Bacteria</taxon>
        <taxon>Pseudomonadati</taxon>
        <taxon>Bacteroidota</taxon>
        <taxon>Flavobacteriia</taxon>
        <taxon>Flavobacteriales</taxon>
        <taxon>Flavobacteriaceae</taxon>
        <taxon>Zhouia</taxon>
    </lineage>
</organism>
<dbReference type="AlphaFoldDB" id="A0A1I6P1T0"/>
<feature type="transmembrane region" description="Helical" evidence="1">
    <location>
        <begin position="53"/>
        <end position="72"/>
    </location>
</feature>
<sequence>MKNQTDTITPKEFLKTIGIIYLALLTGLIGFGIYIFLQKESWQFKFNNESDPFFYLVPLLAISGIFMGQYLFNKQISTTNDKESLREKLSGFQAAAILQYALIEGPAMLGLVASLKTGNLLYISISGLLILYFIVLRPGKERIEKHLRLSQELKKQFDMSEHPLS</sequence>